<dbReference type="GO" id="GO:0000272">
    <property type="term" value="P:polysaccharide catabolic process"/>
    <property type="evidence" value="ECO:0007669"/>
    <property type="project" value="InterPro"/>
</dbReference>
<feature type="chain" id="PRO_5004949474" evidence="5">
    <location>
        <begin position="20"/>
        <end position="320"/>
    </location>
</feature>
<proteinExistence type="evidence at transcript level"/>
<evidence type="ECO:0000256" key="2">
    <source>
        <dbReference type="ARBA" id="ARBA00022801"/>
    </source>
</evidence>
<dbReference type="InterPro" id="IPR018087">
    <property type="entry name" value="Glyco_hydro_5_CS"/>
</dbReference>
<feature type="signal peptide" evidence="5">
    <location>
        <begin position="1"/>
        <end position="19"/>
    </location>
</feature>
<dbReference type="GO" id="GO:0004553">
    <property type="term" value="F:hydrolase activity, hydrolyzing O-glycosyl compounds"/>
    <property type="evidence" value="ECO:0007669"/>
    <property type="project" value="InterPro"/>
</dbReference>
<dbReference type="SUPFAM" id="SSF51445">
    <property type="entry name" value="(Trans)glycosidases"/>
    <property type="match status" value="1"/>
</dbReference>
<evidence type="ECO:0000313" key="7">
    <source>
        <dbReference type="EMBL" id="AHI15746.1"/>
    </source>
</evidence>
<accession>X2D6U2</accession>
<keyword evidence="3 4" id="KW-0326">Glycosidase</keyword>
<dbReference type="InterPro" id="IPR001547">
    <property type="entry name" value="Glyco_hydro_5"/>
</dbReference>
<gene>
    <name evidence="7" type="primary">gh5-1</name>
</gene>
<name>X2D6U2_9CUCU</name>
<protein>
    <submittedName>
        <fullName evidence="7">Glycoside hydrolase family 5 subfamily 2</fullName>
    </submittedName>
</protein>
<evidence type="ECO:0000256" key="4">
    <source>
        <dbReference type="RuleBase" id="RU361153"/>
    </source>
</evidence>
<evidence type="ECO:0000259" key="6">
    <source>
        <dbReference type="Pfam" id="PF00150"/>
    </source>
</evidence>
<dbReference type="PANTHER" id="PTHR34142:SF1">
    <property type="entry name" value="GLYCOSIDE HYDROLASE FAMILY 5 DOMAIN-CONTAINING PROTEIN"/>
    <property type="match status" value="1"/>
</dbReference>
<dbReference type="PANTHER" id="PTHR34142">
    <property type="entry name" value="ENDO-BETA-1,4-GLUCANASE A"/>
    <property type="match status" value="1"/>
</dbReference>
<evidence type="ECO:0000256" key="1">
    <source>
        <dbReference type="ARBA" id="ARBA00005641"/>
    </source>
</evidence>
<keyword evidence="5" id="KW-0732">Signal</keyword>
<comment type="similarity">
    <text evidence="1 4">Belongs to the glycosyl hydrolase 5 (cellulase A) family.</text>
</comment>
<dbReference type="PROSITE" id="PS00659">
    <property type="entry name" value="GLYCOSYL_HYDROL_F5"/>
    <property type="match status" value="1"/>
</dbReference>
<reference evidence="7" key="1">
    <citation type="journal article" date="2014" name="Insect Biochem. Mol. Biol.">
        <title>Identification and characterization of plant cell wall degrading enzymes from three glycoside hydrolase families in the cerambycid beetle Apriona japonica.</title>
        <authorList>
            <person name="Pauchet Y."/>
            <person name="Kirsch R."/>
            <person name="Giraud S."/>
            <person name="Vogel H."/>
            <person name="Heckel D.G."/>
        </authorList>
    </citation>
    <scope>NUCLEOTIDE SEQUENCE</scope>
    <source>
        <tissue evidence="7">Midgut</tissue>
    </source>
</reference>
<dbReference type="Gene3D" id="3.20.20.80">
    <property type="entry name" value="Glycosidases"/>
    <property type="match status" value="1"/>
</dbReference>
<dbReference type="Pfam" id="PF00150">
    <property type="entry name" value="Cellulase"/>
    <property type="match status" value="1"/>
</dbReference>
<evidence type="ECO:0000256" key="5">
    <source>
        <dbReference type="SAM" id="SignalP"/>
    </source>
</evidence>
<dbReference type="EMBL" id="KJ186848">
    <property type="protein sequence ID" value="AHI15746.1"/>
    <property type="molecule type" value="mRNA"/>
</dbReference>
<keyword evidence="2 4" id="KW-0378">Hydrolase</keyword>
<dbReference type="AlphaFoldDB" id="X2D6U2"/>
<evidence type="ECO:0000256" key="3">
    <source>
        <dbReference type="ARBA" id="ARBA00023295"/>
    </source>
</evidence>
<dbReference type="InterPro" id="IPR017853">
    <property type="entry name" value="GH"/>
</dbReference>
<organism evidence="7">
    <name type="scientific">Apriona japonica</name>
    <dbReference type="NCBI Taxonomy" id="692975"/>
    <lineage>
        <taxon>Eukaryota</taxon>
        <taxon>Metazoa</taxon>
        <taxon>Ecdysozoa</taxon>
        <taxon>Arthropoda</taxon>
        <taxon>Hexapoda</taxon>
        <taxon>Insecta</taxon>
        <taxon>Pterygota</taxon>
        <taxon>Neoptera</taxon>
        <taxon>Endopterygota</taxon>
        <taxon>Coleoptera</taxon>
        <taxon>Polyphaga</taxon>
        <taxon>Cucujiformia</taxon>
        <taxon>Chrysomeloidea</taxon>
        <taxon>Cerambycidae</taxon>
        <taxon>Lamiinae</taxon>
        <taxon>Batocerini</taxon>
        <taxon>Apriona</taxon>
    </lineage>
</organism>
<feature type="domain" description="Glycoside hydrolase family 5" evidence="6">
    <location>
        <begin position="41"/>
        <end position="285"/>
    </location>
</feature>
<sequence length="320" mass="36266">MKTFFILSCLVVLINNSLSKDAAQETVSKHGKLSVQGTQLVNQNGEAVQLKGMSMFWSVWMPKYWNEATVQSIHNACHSNIVRAAMAVEYGGYLTDPTTEMQRVETVIEAAIKNDIYVIADWHDWHAEEHLEQAKGFFEQISKKYGGYPNLIYETYNEPLDIAWSSVVKPYHEEIIKVIRANDPDNVILLGSPHYDQELDQVLADPITGQTNIMYTLHFYSVDTKQWLRDRVQNVMNNGIPIFVSEYGTCAGTGNGTVLADETQLWWDWLDQNQMSYVNWALSDKDEAASVLIADTTPENACQDAYLTESGKLVIPQNKK</sequence>